<name>A0A9D7SS63_9BACT</name>
<dbReference type="InterPro" id="IPR013783">
    <property type="entry name" value="Ig-like_fold"/>
</dbReference>
<reference evidence="2 3" key="1">
    <citation type="submission" date="2020-10" db="EMBL/GenBank/DDBJ databases">
        <title>Connecting structure to function with the recovery of over 1000 high-quality activated sludge metagenome-assembled genomes encoding full-length rRNA genes using long-read sequencing.</title>
        <authorList>
            <person name="Singleton C.M."/>
            <person name="Petriglieri F."/>
            <person name="Kristensen J.M."/>
            <person name="Kirkegaard R.H."/>
            <person name="Michaelsen T.Y."/>
            <person name="Andersen M.H."/>
            <person name="Karst S.M."/>
            <person name="Dueholm M.S."/>
            <person name="Nielsen P.H."/>
            <person name="Albertsen M."/>
        </authorList>
    </citation>
    <scope>NUCLEOTIDE SEQUENCE [LARGE SCALE GENOMIC DNA]</scope>
    <source>
        <strain evidence="2">Ribe_18-Q3-R11-54_MAXAC.273</strain>
    </source>
</reference>
<evidence type="ECO:0000259" key="1">
    <source>
        <dbReference type="PROSITE" id="PS50093"/>
    </source>
</evidence>
<accession>A0A9D7SS63</accession>
<comment type="caution">
    <text evidence="2">The sequence shown here is derived from an EMBL/GenBank/DDBJ whole genome shotgun (WGS) entry which is preliminary data.</text>
</comment>
<dbReference type="Pfam" id="PF18962">
    <property type="entry name" value="Por_Secre_tail"/>
    <property type="match status" value="1"/>
</dbReference>
<dbReference type="SUPFAM" id="SSF49299">
    <property type="entry name" value="PKD domain"/>
    <property type="match status" value="1"/>
</dbReference>
<dbReference type="InterPro" id="IPR036116">
    <property type="entry name" value="FN3_sf"/>
</dbReference>
<dbReference type="CDD" id="cd00146">
    <property type="entry name" value="PKD"/>
    <property type="match status" value="1"/>
</dbReference>
<dbReference type="Gene3D" id="2.60.40.10">
    <property type="entry name" value="Immunoglobulins"/>
    <property type="match status" value="3"/>
</dbReference>
<dbReference type="Proteomes" id="UP000808337">
    <property type="component" value="Unassembled WGS sequence"/>
</dbReference>
<dbReference type="InterPro" id="IPR026444">
    <property type="entry name" value="Secre_tail"/>
</dbReference>
<dbReference type="InterPro" id="IPR000601">
    <property type="entry name" value="PKD_dom"/>
</dbReference>
<dbReference type="AlphaFoldDB" id="A0A9D7SS63"/>
<dbReference type="InterPro" id="IPR035986">
    <property type="entry name" value="PKD_dom_sf"/>
</dbReference>
<dbReference type="PROSITE" id="PS50093">
    <property type="entry name" value="PKD"/>
    <property type="match status" value="1"/>
</dbReference>
<dbReference type="NCBIfam" id="TIGR04183">
    <property type="entry name" value="Por_Secre_tail"/>
    <property type="match status" value="1"/>
</dbReference>
<dbReference type="CDD" id="cd00063">
    <property type="entry name" value="FN3"/>
    <property type="match status" value="1"/>
</dbReference>
<gene>
    <name evidence="2" type="ORF">IPP15_06670</name>
</gene>
<organism evidence="2 3">
    <name type="scientific">Candidatus Opimibacter skivensis</name>
    <dbReference type="NCBI Taxonomy" id="2982028"/>
    <lineage>
        <taxon>Bacteria</taxon>
        <taxon>Pseudomonadati</taxon>
        <taxon>Bacteroidota</taxon>
        <taxon>Saprospiria</taxon>
        <taxon>Saprospirales</taxon>
        <taxon>Saprospiraceae</taxon>
        <taxon>Candidatus Opimibacter</taxon>
    </lineage>
</organism>
<protein>
    <submittedName>
        <fullName evidence="2">T9SS type A sorting domain-containing protein</fullName>
    </submittedName>
</protein>
<dbReference type="EMBL" id="JADKGY010000001">
    <property type="protein sequence ID" value="MBK9982097.1"/>
    <property type="molecule type" value="Genomic_DNA"/>
</dbReference>
<evidence type="ECO:0000313" key="3">
    <source>
        <dbReference type="Proteomes" id="UP000808337"/>
    </source>
</evidence>
<dbReference type="InterPro" id="IPR003961">
    <property type="entry name" value="FN3_dom"/>
</dbReference>
<sequence>MPCSALFSQTCQDASVELSAVVQASPPRITLSWTPNAGATQHFVYRKLKAGTAWGAVIATLPGSATEFIDSTVVKGISYEYQVLRQAATFTGYGYINAGIEIPAIEKRGVIILLVDDSFSDSLSLEIKRLTDDLIGDGWRVVQHNVSRTAAVPDVKALVVSTYNLAPTITKAVLIIGHVPIPYSGEINVDGHGDHTGAYPADVFYGDVNGVWTDVSINNVTAGDPRNHNVPEDGKYDQGFIPSDLELQVGRVDFNNMPSFASSELQLLRNYLNKDHDYRKKVFTAVHRGVVDDNFGYFGAEAFAASGWKNFGPLVGHDNVKADDYFATMADSSYLWSYGCGGGWYQGAGGIGSTTDFANSNLQGVFTMLFGSYFGDWDSQDNFLRAPLAQGKTLTNVWSGRPHWQFHHMGLGENIGYDVRLSQNNNGLYFSNFGARVVHMAFMGDPSLRNDVIAPVSKMDVVLNGNNADISWTASVDPVIGYNVYMKTDQMDDFIKLNKSVVTGTSFTDTCLITPGTYTYMVRALNLQLSPSGTYYNMSEGIRDSVVNDQDLEVHAGGDFVYNGHEVFFLNSSTNATSYEWLFDDGGTSTLENPVHIYPDGAWIATLIASNGCDADTFYITVSTLTGIEDVKADPIMTIYPNPSDGNFTVMFTGNIDESSMIKIYSATGEMVFEKKMTTKKDIIDLRHQPDGLYVVSITGNHQSYLQKIVIRN</sequence>
<dbReference type="Pfam" id="PF18911">
    <property type="entry name" value="PKD_4"/>
    <property type="match status" value="1"/>
</dbReference>
<evidence type="ECO:0000313" key="2">
    <source>
        <dbReference type="EMBL" id="MBK9982097.1"/>
    </source>
</evidence>
<proteinExistence type="predicted"/>
<dbReference type="SUPFAM" id="SSF49265">
    <property type="entry name" value="Fibronectin type III"/>
    <property type="match status" value="2"/>
</dbReference>
<feature type="domain" description="PKD" evidence="1">
    <location>
        <begin position="568"/>
        <end position="598"/>
    </location>
</feature>